<dbReference type="AlphaFoldDB" id="K8F0Y2"/>
<evidence type="ECO:0000313" key="2">
    <source>
        <dbReference type="EMBL" id="CCO65948.1"/>
    </source>
</evidence>
<dbReference type="GeneID" id="19014855"/>
<dbReference type="RefSeq" id="XP_007511860.1">
    <property type="nucleotide sequence ID" value="XM_007511798.1"/>
</dbReference>
<keyword evidence="3" id="KW-1185">Reference proteome</keyword>
<dbReference type="Gene3D" id="3.90.1480.20">
    <property type="entry name" value="Glycosyl transferase family 29"/>
    <property type="match status" value="1"/>
</dbReference>
<accession>K8F0Y2</accession>
<evidence type="ECO:0000313" key="3">
    <source>
        <dbReference type="Proteomes" id="UP000198341"/>
    </source>
</evidence>
<organism evidence="2 3">
    <name type="scientific">Bathycoccus prasinos</name>
    <dbReference type="NCBI Taxonomy" id="41875"/>
    <lineage>
        <taxon>Eukaryota</taxon>
        <taxon>Viridiplantae</taxon>
        <taxon>Chlorophyta</taxon>
        <taxon>Mamiellophyceae</taxon>
        <taxon>Mamiellales</taxon>
        <taxon>Bathycoccaceae</taxon>
        <taxon>Bathycoccus</taxon>
    </lineage>
</organism>
<name>K8F0Y2_9CHLO</name>
<proteinExistence type="predicted"/>
<reference evidence="2 3" key="1">
    <citation type="submission" date="2011-10" db="EMBL/GenBank/DDBJ databases">
        <authorList>
            <person name="Genoscope - CEA"/>
        </authorList>
    </citation>
    <scope>NUCLEOTIDE SEQUENCE [LARGE SCALE GENOMIC DNA]</scope>
    <source>
        <strain evidence="2 3">RCC 1105</strain>
    </source>
</reference>
<dbReference type="InterPro" id="IPR038578">
    <property type="entry name" value="GT29-like_sf"/>
</dbReference>
<gene>
    <name evidence="2" type="ORF">Bathy07g03660</name>
</gene>
<dbReference type="Proteomes" id="UP000198341">
    <property type="component" value="Chromosome 7"/>
</dbReference>
<feature type="region of interest" description="Disordered" evidence="1">
    <location>
        <begin position="72"/>
        <end position="100"/>
    </location>
</feature>
<sequence length="523" mass="59573">MPRPPPSPRLPSSYFASVPPEKKRISRALLRSAFFLSMIFFVLNRFETSKPLDLMSIAQREETSLPEEIVDDEGMTHTIGGGGGGDAGGEEDEDGKGGEFNLKDSIVPLNSDSTYCNGAPGAWFARAEWSTKRRLMREGGIGAQKKSGGYGAKIWDAEANKFCSSPVATRRRRSLLGFSDEQCSQTCRSVERDHKELLSERKRQAREDLLDCLTSDAGCKKVFSSKKERWENMAKFAFALPSVKMLTEYKPKCFTVSKARVCSNMRGNKETPNGWSVKYFDYLKPRYDVKYKELGTCAMVGNSPHVYRDGLTDENSKSIDKHDSVWRFNLRSGLANDTNVHKKYGVRKPLGKETRFRMFNSIRGRQLSRGINVDEKILRSKRNLREEWWFWYSTSTSYFHNIKKRFQYVQTRVLSPSSVNYIVDCYMQMRRDLLDIGALEEEGHANNKKLMMKCPTSLSSGIHLAFMSQHLCSQMDMFGMSYHPKQAAKAGYSGHAWSIDVRMFRLMHVVGLVNVCTTDKSLE</sequence>
<dbReference type="KEGG" id="bpg:Bathy07g03660"/>
<evidence type="ECO:0000256" key="1">
    <source>
        <dbReference type="SAM" id="MobiDB-lite"/>
    </source>
</evidence>
<dbReference type="EMBL" id="FO082272">
    <property type="protein sequence ID" value="CCO65948.1"/>
    <property type="molecule type" value="Genomic_DNA"/>
</dbReference>
<protein>
    <submittedName>
        <fullName evidence="2">Uncharacterized protein</fullName>
    </submittedName>
</protein>